<dbReference type="GO" id="GO:0006396">
    <property type="term" value="P:RNA processing"/>
    <property type="evidence" value="ECO:0007669"/>
    <property type="project" value="InterPro"/>
</dbReference>
<evidence type="ECO:0000313" key="8">
    <source>
        <dbReference type="EMBL" id="GAF74250.1"/>
    </source>
</evidence>
<feature type="non-terminal residue" evidence="8">
    <location>
        <position position="337"/>
    </location>
</feature>
<evidence type="ECO:0000256" key="1">
    <source>
        <dbReference type="ARBA" id="ARBA00012416"/>
    </source>
</evidence>
<keyword evidence="4" id="KW-0694">RNA-binding</keyword>
<dbReference type="SUPFAM" id="SSF46915">
    <property type="entry name" value="Polynucleotide phosphorylase/guanosine pentaphosphate synthase (PNPase/GPSI), domain 3"/>
    <property type="match status" value="1"/>
</dbReference>
<dbReference type="AlphaFoldDB" id="X0TDV9"/>
<dbReference type="EMBL" id="BARS01009409">
    <property type="protein sequence ID" value="GAF74250.1"/>
    <property type="molecule type" value="Genomic_DNA"/>
</dbReference>
<dbReference type="SUPFAM" id="SSF55666">
    <property type="entry name" value="Ribonuclease PH domain 2-like"/>
    <property type="match status" value="1"/>
</dbReference>
<dbReference type="GO" id="GO:0000175">
    <property type="term" value="F:3'-5'-RNA exonuclease activity"/>
    <property type="evidence" value="ECO:0007669"/>
    <property type="project" value="TreeGrafter"/>
</dbReference>
<feature type="domain" description="Exoribonuclease phosphorolytic" evidence="5">
    <location>
        <begin position="11"/>
        <end position="141"/>
    </location>
</feature>
<dbReference type="PANTHER" id="PTHR11252">
    <property type="entry name" value="POLYRIBONUCLEOTIDE NUCLEOTIDYLTRANSFERASE"/>
    <property type="match status" value="1"/>
</dbReference>
<comment type="caution">
    <text evidence="8">The sequence shown here is derived from an EMBL/GenBank/DDBJ whole genome shotgun (WGS) entry which is preliminary data.</text>
</comment>
<dbReference type="InterPro" id="IPR036345">
    <property type="entry name" value="ExoRNase_PH_dom2_sf"/>
</dbReference>
<dbReference type="InterPro" id="IPR001247">
    <property type="entry name" value="ExoRNase_PH_dom1"/>
</dbReference>
<gene>
    <name evidence="8" type="ORF">S01H1_17703</name>
</gene>
<dbReference type="InterPro" id="IPR015847">
    <property type="entry name" value="ExoRNase_PH_dom2"/>
</dbReference>
<dbReference type="FunFam" id="3.30.230.70:FF:000001">
    <property type="entry name" value="Polyribonucleotide nucleotidyltransferase"/>
    <property type="match status" value="1"/>
</dbReference>
<dbReference type="SUPFAM" id="SSF54211">
    <property type="entry name" value="Ribosomal protein S5 domain 2-like"/>
    <property type="match status" value="1"/>
</dbReference>
<dbReference type="InterPro" id="IPR020568">
    <property type="entry name" value="Ribosomal_Su5_D2-typ_SF"/>
</dbReference>
<sequence>MLQEVTTDFAGRPLKLEVGRLAYQSDAAVVATYGDTVVLAAVNVTDKPTDMPFMPLRVDFEEKMYSVGRIPGGFFKREGRPSEEAILTCRKIDRPIRPLIPPGMRNDMQIIVLPLSVEADSSVDVISMIAASAGMHISSIPFDGPFGAVRVAQMDGELVLNPAFESLADADMDLLVAGTREGIVQIEMSGNAVGEQVIREGMKLGYEACACVIEAIEQLREKAGKPKGDFPLWEPRAEVVEFINSELKDRIIEALAMADKSERDGTLAGLQGEAVEALTEQGHESLGSDVHEVFEDIIKARLQDLAFEQGLRVDGRRLDEMRAVSCEVGLLPRVHGS</sequence>
<accession>X0TDV9</accession>
<evidence type="ECO:0000256" key="3">
    <source>
        <dbReference type="ARBA" id="ARBA00022695"/>
    </source>
</evidence>
<evidence type="ECO:0000256" key="2">
    <source>
        <dbReference type="ARBA" id="ARBA00022679"/>
    </source>
</evidence>
<protein>
    <recommendedName>
        <fullName evidence="1">polyribonucleotide nucleotidyltransferase</fullName>
        <ecNumber evidence="1">2.7.7.8</ecNumber>
    </recommendedName>
</protein>
<evidence type="ECO:0000256" key="4">
    <source>
        <dbReference type="ARBA" id="ARBA00022884"/>
    </source>
</evidence>
<dbReference type="InterPro" id="IPR036456">
    <property type="entry name" value="PNPase_PH_RNA-bd_sf"/>
</dbReference>
<dbReference type="GO" id="GO:0005829">
    <property type="term" value="C:cytosol"/>
    <property type="evidence" value="ECO:0007669"/>
    <property type="project" value="TreeGrafter"/>
</dbReference>
<dbReference type="GO" id="GO:0004654">
    <property type="term" value="F:polyribonucleotide nucleotidyltransferase activity"/>
    <property type="evidence" value="ECO:0007669"/>
    <property type="project" value="UniProtKB-EC"/>
</dbReference>
<dbReference type="Pfam" id="PF03726">
    <property type="entry name" value="PNPase"/>
    <property type="match status" value="1"/>
</dbReference>
<dbReference type="Pfam" id="PF01138">
    <property type="entry name" value="RNase_PH"/>
    <property type="match status" value="1"/>
</dbReference>
<reference evidence="8" key="1">
    <citation type="journal article" date="2014" name="Front. Microbiol.">
        <title>High frequency of phylogenetically diverse reductive dehalogenase-homologous genes in deep subseafloor sedimentary metagenomes.</title>
        <authorList>
            <person name="Kawai M."/>
            <person name="Futagami T."/>
            <person name="Toyoda A."/>
            <person name="Takaki Y."/>
            <person name="Nishi S."/>
            <person name="Hori S."/>
            <person name="Arai W."/>
            <person name="Tsubouchi T."/>
            <person name="Morono Y."/>
            <person name="Uchiyama I."/>
            <person name="Ito T."/>
            <person name="Fujiyama A."/>
            <person name="Inagaki F."/>
            <person name="Takami H."/>
        </authorList>
    </citation>
    <scope>NUCLEOTIDE SEQUENCE</scope>
    <source>
        <strain evidence="8">Expedition CK06-06</strain>
    </source>
</reference>
<name>X0TDV9_9ZZZZ</name>
<dbReference type="InterPro" id="IPR012162">
    <property type="entry name" value="PNPase"/>
</dbReference>
<feature type="domain" description="Exoribonuclease phosphorolytic" evidence="6">
    <location>
        <begin position="144"/>
        <end position="208"/>
    </location>
</feature>
<dbReference type="Gene3D" id="3.30.230.70">
    <property type="entry name" value="GHMP Kinase, N-terminal domain"/>
    <property type="match status" value="2"/>
</dbReference>
<keyword evidence="3" id="KW-0548">Nucleotidyltransferase</keyword>
<proteinExistence type="predicted"/>
<organism evidence="8">
    <name type="scientific">marine sediment metagenome</name>
    <dbReference type="NCBI Taxonomy" id="412755"/>
    <lineage>
        <taxon>unclassified sequences</taxon>
        <taxon>metagenomes</taxon>
        <taxon>ecological metagenomes</taxon>
    </lineage>
</organism>
<feature type="domain" description="Polyribonucleotide nucleotidyltransferase RNA-binding" evidence="7">
    <location>
        <begin position="239"/>
        <end position="317"/>
    </location>
</feature>
<dbReference type="PANTHER" id="PTHR11252:SF0">
    <property type="entry name" value="POLYRIBONUCLEOTIDE NUCLEOTIDYLTRANSFERASE 1, MITOCHONDRIAL"/>
    <property type="match status" value="1"/>
</dbReference>
<dbReference type="EC" id="2.7.7.8" evidence="1"/>
<keyword evidence="2" id="KW-0808">Transferase</keyword>
<evidence type="ECO:0000259" key="6">
    <source>
        <dbReference type="Pfam" id="PF03725"/>
    </source>
</evidence>
<dbReference type="InterPro" id="IPR015848">
    <property type="entry name" value="PNPase_PH_RNA-bd_bac/org-type"/>
</dbReference>
<dbReference type="InterPro" id="IPR027408">
    <property type="entry name" value="PNPase/RNase_PH_dom_sf"/>
</dbReference>
<evidence type="ECO:0000259" key="5">
    <source>
        <dbReference type="Pfam" id="PF01138"/>
    </source>
</evidence>
<evidence type="ECO:0000259" key="7">
    <source>
        <dbReference type="Pfam" id="PF03726"/>
    </source>
</evidence>
<dbReference type="GO" id="GO:0003723">
    <property type="term" value="F:RNA binding"/>
    <property type="evidence" value="ECO:0007669"/>
    <property type="project" value="UniProtKB-KW"/>
</dbReference>
<dbReference type="Pfam" id="PF03725">
    <property type="entry name" value="RNase_PH_C"/>
    <property type="match status" value="1"/>
</dbReference>
<dbReference type="GO" id="GO:0006402">
    <property type="term" value="P:mRNA catabolic process"/>
    <property type="evidence" value="ECO:0007669"/>
    <property type="project" value="InterPro"/>
</dbReference>